<dbReference type="InterPro" id="IPR050768">
    <property type="entry name" value="UPF0353/GerABKA_families"/>
</dbReference>
<comment type="caution">
    <text evidence="5">The sequence shown here is derived from an EMBL/GenBank/DDBJ whole genome shotgun (WGS) entry which is preliminary data.</text>
</comment>
<dbReference type="PANTHER" id="PTHR22550">
    <property type="entry name" value="SPORE GERMINATION PROTEIN"/>
    <property type="match status" value="1"/>
</dbReference>
<evidence type="ECO:0000313" key="6">
    <source>
        <dbReference type="Proteomes" id="UP000290378"/>
    </source>
</evidence>
<evidence type="ECO:0000256" key="2">
    <source>
        <dbReference type="ARBA" id="ARBA00022692"/>
    </source>
</evidence>
<name>A0A6M8N7Z6_9BACT</name>
<evidence type="ECO:0000256" key="1">
    <source>
        <dbReference type="ARBA" id="ARBA00022475"/>
    </source>
</evidence>
<dbReference type="RefSeq" id="WP_129013219.1">
    <property type="nucleotide sequence ID" value="NZ_CBCSEI010000005.1"/>
</dbReference>
<organism evidence="5 6">
    <name type="scientific">Arcobacter cloacae</name>
    <dbReference type="NCBI Taxonomy" id="1054034"/>
    <lineage>
        <taxon>Bacteria</taxon>
        <taxon>Pseudomonadati</taxon>
        <taxon>Campylobacterota</taxon>
        <taxon>Epsilonproteobacteria</taxon>
        <taxon>Campylobacterales</taxon>
        <taxon>Arcobacteraceae</taxon>
        <taxon>Arcobacter</taxon>
    </lineage>
</organism>
<protein>
    <submittedName>
        <fullName evidence="5">Uncharacterized protein</fullName>
    </submittedName>
</protein>
<keyword evidence="2" id="KW-0812">Transmembrane</keyword>
<evidence type="ECO:0000256" key="4">
    <source>
        <dbReference type="ARBA" id="ARBA00023136"/>
    </source>
</evidence>
<keyword evidence="4" id="KW-0472">Membrane</keyword>
<dbReference type="InterPro" id="IPR002035">
    <property type="entry name" value="VWF_A"/>
</dbReference>
<sequence length="295" mass="33797">MNWYFEYPYAFILIALYLVCKFLCKKNIEEIYFSNAIILGNIVKKRRDLQTVLEFLILLFLIIALASPITKEQVSKETALGYEIVLSIDASESMRADNRFNITKIIVDKFIDKRAFDNFALTLFAQDVYVAVPFTYDKKPLKDILRYIQIGVAGSVGTALNEALYVSSNLFKEIKNPSKILILLTDGINTKDNIPLDVAIANAKKQNIKVYTVAVGNEGEYNKEALELIAKETNGRFFETSKPAQLLEIYDSIDKLEKSKIETSTLTKIKYYFQYPLFLSLSLLVILIFINREKR</sequence>
<dbReference type="AlphaFoldDB" id="A0A6M8N7Z6"/>
<dbReference type="EMBL" id="NXII01000005">
    <property type="protein sequence ID" value="RXI41999.1"/>
    <property type="molecule type" value="Genomic_DNA"/>
</dbReference>
<keyword evidence="6" id="KW-1185">Reference proteome</keyword>
<dbReference type="Pfam" id="PF00092">
    <property type="entry name" value="VWA"/>
    <property type="match status" value="1"/>
</dbReference>
<keyword evidence="3" id="KW-1133">Transmembrane helix</keyword>
<dbReference type="PROSITE" id="PS50234">
    <property type="entry name" value="VWFA"/>
    <property type="match status" value="1"/>
</dbReference>
<dbReference type="PANTHER" id="PTHR22550:SF5">
    <property type="entry name" value="LEUCINE ZIPPER PROTEIN 4"/>
    <property type="match status" value="1"/>
</dbReference>
<dbReference type="SUPFAM" id="SSF53300">
    <property type="entry name" value="vWA-like"/>
    <property type="match status" value="1"/>
</dbReference>
<dbReference type="Gene3D" id="3.40.50.410">
    <property type="entry name" value="von Willebrand factor, type A domain"/>
    <property type="match status" value="1"/>
</dbReference>
<gene>
    <name evidence="5" type="ORF">CP963_05405</name>
</gene>
<dbReference type="Proteomes" id="UP000290378">
    <property type="component" value="Unassembled WGS sequence"/>
</dbReference>
<keyword evidence="1" id="KW-1003">Cell membrane</keyword>
<dbReference type="InterPro" id="IPR036465">
    <property type="entry name" value="vWFA_dom_sf"/>
</dbReference>
<evidence type="ECO:0000256" key="3">
    <source>
        <dbReference type="ARBA" id="ARBA00022989"/>
    </source>
</evidence>
<reference evidence="5 6" key="1">
    <citation type="submission" date="2017-09" db="EMBL/GenBank/DDBJ databases">
        <title>Genomics of the genus Arcobacter.</title>
        <authorList>
            <person name="Perez-Cataluna A."/>
            <person name="Figueras M.J."/>
            <person name="Salas-Masso N."/>
        </authorList>
    </citation>
    <scope>NUCLEOTIDE SEQUENCE [LARGE SCALE GENOMIC DNA]</scope>
    <source>
        <strain evidence="5 6">CECT 7834</strain>
    </source>
</reference>
<evidence type="ECO:0000313" key="5">
    <source>
        <dbReference type="EMBL" id="RXI41999.1"/>
    </source>
</evidence>
<dbReference type="SMART" id="SM00327">
    <property type="entry name" value="VWA"/>
    <property type="match status" value="1"/>
</dbReference>
<proteinExistence type="predicted"/>
<accession>A0A6M8N7Z6</accession>